<dbReference type="RefSeq" id="WP_275650225.1">
    <property type="nucleotide sequence ID" value="NZ_JARFVA010000005.1"/>
</dbReference>
<proteinExistence type="predicted"/>
<evidence type="ECO:0000313" key="2">
    <source>
        <dbReference type="EMBL" id="MDF0708278.1"/>
    </source>
</evidence>
<name>A0ABT5XQU6_9FLAO</name>
<keyword evidence="3" id="KW-1185">Reference proteome</keyword>
<keyword evidence="1" id="KW-0812">Transmembrane</keyword>
<comment type="caution">
    <text evidence="2">The sequence shown here is derived from an EMBL/GenBank/DDBJ whole genome shotgun (WGS) entry which is preliminary data.</text>
</comment>
<keyword evidence="1" id="KW-1133">Transmembrane helix</keyword>
<feature type="transmembrane region" description="Helical" evidence="1">
    <location>
        <begin position="104"/>
        <end position="122"/>
    </location>
</feature>
<gene>
    <name evidence="2" type="ORF">PY091_13720</name>
</gene>
<evidence type="ECO:0000256" key="1">
    <source>
        <dbReference type="SAM" id="Phobius"/>
    </source>
</evidence>
<feature type="transmembrane region" description="Helical" evidence="1">
    <location>
        <begin position="143"/>
        <end position="162"/>
    </location>
</feature>
<dbReference type="EMBL" id="JARFVA010000005">
    <property type="protein sequence ID" value="MDF0708278.1"/>
    <property type="molecule type" value="Genomic_DNA"/>
</dbReference>
<reference evidence="2 3" key="1">
    <citation type="submission" date="2023-03" db="EMBL/GenBank/DDBJ databases">
        <title>Muricauda XX sp. nov. and Muricauda XXX sp. nov., two novel species isolated from Okinawa Trough.</title>
        <authorList>
            <person name="Cao W."/>
            <person name="Deng X."/>
        </authorList>
    </citation>
    <scope>NUCLEOTIDE SEQUENCE [LARGE SCALE GENOMIC DNA]</scope>
    <source>
        <strain evidence="2 3">81s02</strain>
    </source>
</reference>
<feature type="transmembrane region" description="Helical" evidence="1">
    <location>
        <begin position="77"/>
        <end position="98"/>
    </location>
</feature>
<evidence type="ECO:0008006" key="4">
    <source>
        <dbReference type="Google" id="ProtNLM"/>
    </source>
</evidence>
<protein>
    <recommendedName>
        <fullName evidence="4">DUF1700 domain-containing protein</fullName>
    </recommendedName>
</protein>
<dbReference type="Proteomes" id="UP001217083">
    <property type="component" value="Unassembled WGS sequence"/>
</dbReference>
<keyword evidence="1" id="KW-0472">Membrane</keyword>
<evidence type="ECO:0000313" key="3">
    <source>
        <dbReference type="Proteomes" id="UP001217083"/>
    </source>
</evidence>
<organism evidence="2 3">
    <name type="scientific">Flagellimonas okinawensis</name>
    <dbReference type="NCBI Taxonomy" id="3031324"/>
    <lineage>
        <taxon>Bacteria</taxon>
        <taxon>Pseudomonadati</taxon>
        <taxon>Bacteroidota</taxon>
        <taxon>Flavobacteriia</taxon>
        <taxon>Flavobacteriales</taxon>
        <taxon>Flavobacteriaceae</taxon>
        <taxon>Flagellimonas</taxon>
    </lineage>
</organism>
<accession>A0ABT5XQU6</accession>
<sequence>MEDILERLKRMESTKLIDVVKNYRQYGYSDELKNEALIILKSRGIDEFELRLTGNFQNSTYDRALGLYDSFRRNSRIAFGLYLYLIFGNILLTLLFLNWSHADLFLSITNVMVLLGYLFFLMKSFMDQSNFYKALGKSFGADGAIIFFFIGMPLYIFMYFYFRKQMKEQMATIQ</sequence>